<evidence type="ECO:0000259" key="10">
    <source>
        <dbReference type="Pfam" id="PF08245"/>
    </source>
</evidence>
<dbReference type="InterPro" id="IPR036615">
    <property type="entry name" value="Mur_ligase_C_dom_sf"/>
</dbReference>
<keyword evidence="5 8" id="KW-0547">Nucleotide-binding</keyword>
<evidence type="ECO:0000256" key="7">
    <source>
        <dbReference type="ARBA" id="ARBA00023002"/>
    </source>
</evidence>
<dbReference type="Gene3D" id="3.40.50.720">
    <property type="entry name" value="NAD(P)-binding Rossmann-like Domain"/>
    <property type="match status" value="1"/>
</dbReference>
<keyword evidence="12" id="KW-1185">Reference proteome</keyword>
<evidence type="ECO:0000256" key="4">
    <source>
        <dbReference type="ARBA" id="ARBA00022598"/>
    </source>
</evidence>
<feature type="binding site" evidence="8">
    <location>
        <begin position="144"/>
        <end position="150"/>
    </location>
    <ligand>
        <name>ATP</name>
        <dbReference type="ChEBI" id="CHEBI:30616"/>
    </ligand>
</feature>
<dbReference type="EC" id="6.3.2.9" evidence="8"/>
<dbReference type="Pfam" id="PF08245">
    <property type="entry name" value="Mur_ligase_M"/>
    <property type="match status" value="1"/>
</dbReference>
<evidence type="ECO:0000313" key="11">
    <source>
        <dbReference type="EMBL" id="RII42961.1"/>
    </source>
</evidence>
<evidence type="ECO:0000256" key="1">
    <source>
        <dbReference type="ARBA" id="ARBA00004496"/>
    </source>
</evidence>
<dbReference type="UniPathway" id="UPA00219"/>
<dbReference type="GO" id="GO:0005737">
    <property type="term" value="C:cytoplasm"/>
    <property type="evidence" value="ECO:0007669"/>
    <property type="project" value="UniProtKB-SubCell"/>
</dbReference>
<dbReference type="PRINTS" id="PR00370">
    <property type="entry name" value="FMOXYGENASE"/>
</dbReference>
<reference evidence="11 12" key="1">
    <citation type="submission" date="2018-07" db="EMBL/GenBank/DDBJ databases">
        <title>Arthrobacter sp. nov., isolated from raw cow's milk with high bacterial count.</title>
        <authorList>
            <person name="Hahne J."/>
            <person name="Isele D."/>
            <person name="Lipski A."/>
        </authorList>
    </citation>
    <scope>NUCLEOTIDE SEQUENCE [LARGE SCALE GENOMIC DNA]</scope>
    <source>
        <strain evidence="11 12">JZ R-35</strain>
    </source>
</reference>
<comment type="function">
    <text evidence="8">Cell wall formation. Catalyzes the addition of glutamate to the nucleotide precursor UDP-N-acetylmuramoyl-L-alanine (UMA).</text>
</comment>
<dbReference type="GO" id="GO:0008360">
    <property type="term" value="P:regulation of cell shape"/>
    <property type="evidence" value="ECO:0007669"/>
    <property type="project" value="UniProtKB-KW"/>
</dbReference>
<comment type="catalytic activity">
    <reaction evidence="8">
        <text>UDP-N-acetyl-alpha-D-muramoyl-L-alanine + D-glutamate + ATP = UDP-N-acetyl-alpha-D-muramoyl-L-alanyl-D-glutamate + ADP + phosphate + H(+)</text>
        <dbReference type="Rhea" id="RHEA:16429"/>
        <dbReference type="ChEBI" id="CHEBI:15378"/>
        <dbReference type="ChEBI" id="CHEBI:29986"/>
        <dbReference type="ChEBI" id="CHEBI:30616"/>
        <dbReference type="ChEBI" id="CHEBI:43474"/>
        <dbReference type="ChEBI" id="CHEBI:83898"/>
        <dbReference type="ChEBI" id="CHEBI:83900"/>
        <dbReference type="ChEBI" id="CHEBI:456216"/>
        <dbReference type="EC" id="6.3.2.9"/>
    </reaction>
</comment>
<keyword evidence="8" id="KW-0132">Cell division</keyword>
<dbReference type="HAMAP" id="MF_00639">
    <property type="entry name" value="MurD"/>
    <property type="match status" value="1"/>
</dbReference>
<evidence type="ECO:0000313" key="12">
    <source>
        <dbReference type="Proteomes" id="UP000265419"/>
    </source>
</evidence>
<gene>
    <name evidence="8" type="primary">murD</name>
    <name evidence="11" type="ORF">DWB68_04050</name>
</gene>
<comment type="subcellular location">
    <subcellularLocation>
        <location evidence="1 8">Cytoplasm</location>
    </subcellularLocation>
</comment>
<dbReference type="AlphaFoldDB" id="A0A399JBL5"/>
<dbReference type="GO" id="GO:0051301">
    <property type="term" value="P:cell division"/>
    <property type="evidence" value="ECO:0007669"/>
    <property type="project" value="UniProtKB-KW"/>
</dbReference>
<sequence length="512" mass="54396">MAGPRVSRDLSTLTRWESDWKGLRVVVAGLGLSGFAAADTLIELGAQVLVIDGGDTEKNRERAETLKIVGALDVRLGEEHTAALPDVAGERPELVVVSPAWRPSHPVLAQAAAEGTPIWSEIELAWRVREREGRPTAQWLCITGTNGKTTTTIMTAEILRRAGLRADACGNIGTPVLDLVRDPIGFDAFAVELSSFQLEFTHSIEPLASVVLNLAEDHVDWHGSFEEYAAAKAKIYERTRVAAIFNAEDASTLHMVEEADVQEGCRAIGFTTSTPGLSMLGVVEDLLVDRAYIEERRTSAAELASLADLGDPAPHHTVANALAAAALTRAAGVPAVAVREGLRHYDRGEHRIQPIAQFLGARWINDSKATNPHAADASLSAFPSVVWIAGGLAKGVEYDELIQRHAHHLRGVVLIGTDDDALVAALGRHAPDVPVIDTAVGDHGTEASASKEELGAAVMRAAVAAAASLVKDGDTVLMAPAAASMDQFVSYAHRGTAFAQAVLALQEEHGQD</sequence>
<dbReference type="SUPFAM" id="SSF53623">
    <property type="entry name" value="MurD-like peptide ligases, catalytic domain"/>
    <property type="match status" value="1"/>
</dbReference>
<dbReference type="PANTHER" id="PTHR43692:SF1">
    <property type="entry name" value="UDP-N-ACETYLMURAMOYLALANINE--D-GLUTAMATE LIGASE"/>
    <property type="match status" value="1"/>
</dbReference>
<dbReference type="PANTHER" id="PTHR43692">
    <property type="entry name" value="UDP-N-ACETYLMURAMOYLALANINE--D-GLUTAMATE LIGASE"/>
    <property type="match status" value="1"/>
</dbReference>
<name>A0A399JBL5_9MICC</name>
<proteinExistence type="inferred from homology"/>
<dbReference type="InterPro" id="IPR005762">
    <property type="entry name" value="MurD"/>
</dbReference>
<dbReference type="Gene3D" id="3.90.190.20">
    <property type="entry name" value="Mur ligase, C-terminal domain"/>
    <property type="match status" value="1"/>
</dbReference>
<evidence type="ECO:0000256" key="6">
    <source>
        <dbReference type="ARBA" id="ARBA00022840"/>
    </source>
</evidence>
<dbReference type="EMBL" id="QQXK01000006">
    <property type="protein sequence ID" value="RII42961.1"/>
    <property type="molecule type" value="Genomic_DNA"/>
</dbReference>
<dbReference type="Gene3D" id="3.40.1190.10">
    <property type="entry name" value="Mur-like, catalytic domain"/>
    <property type="match status" value="1"/>
</dbReference>
<keyword evidence="8" id="KW-0573">Peptidoglycan synthesis</keyword>
<dbReference type="InterPro" id="IPR000960">
    <property type="entry name" value="Flavin_mOase"/>
</dbReference>
<dbReference type="GO" id="GO:0016491">
    <property type="term" value="F:oxidoreductase activity"/>
    <property type="evidence" value="ECO:0007669"/>
    <property type="project" value="UniProtKB-KW"/>
</dbReference>
<comment type="similarity">
    <text evidence="8">Belongs to the MurCDEF family.</text>
</comment>
<accession>A0A399JBL5</accession>
<dbReference type="GO" id="GO:0071555">
    <property type="term" value="P:cell wall organization"/>
    <property type="evidence" value="ECO:0007669"/>
    <property type="project" value="UniProtKB-KW"/>
</dbReference>
<keyword evidence="6 8" id="KW-0067">ATP-binding</keyword>
<dbReference type="InterPro" id="IPR013221">
    <property type="entry name" value="Mur_ligase_cen"/>
</dbReference>
<evidence type="ECO:0000256" key="3">
    <source>
        <dbReference type="ARBA" id="ARBA00022490"/>
    </source>
</evidence>
<dbReference type="InterPro" id="IPR036565">
    <property type="entry name" value="Mur-like_cat_sf"/>
</dbReference>
<keyword evidence="3 8" id="KW-0963">Cytoplasm</keyword>
<feature type="domain" description="Mur ligase central" evidence="10">
    <location>
        <begin position="142"/>
        <end position="327"/>
    </location>
</feature>
<keyword evidence="8" id="KW-0133">Cell shape</keyword>
<dbReference type="GO" id="GO:0050660">
    <property type="term" value="F:flavin adenine dinucleotide binding"/>
    <property type="evidence" value="ECO:0007669"/>
    <property type="project" value="InterPro"/>
</dbReference>
<organism evidence="11 12">
    <name type="scientific">Galactobacter valiniphilus</name>
    <dbReference type="NCBI Taxonomy" id="2676122"/>
    <lineage>
        <taxon>Bacteria</taxon>
        <taxon>Bacillati</taxon>
        <taxon>Actinomycetota</taxon>
        <taxon>Actinomycetes</taxon>
        <taxon>Micrococcales</taxon>
        <taxon>Micrococcaceae</taxon>
        <taxon>Galactobacter</taxon>
    </lineage>
</organism>
<dbReference type="SUPFAM" id="SSF53244">
    <property type="entry name" value="MurD-like peptide ligases, peptide-binding domain"/>
    <property type="match status" value="1"/>
</dbReference>
<dbReference type="GO" id="GO:0050661">
    <property type="term" value="F:NADP binding"/>
    <property type="evidence" value="ECO:0007669"/>
    <property type="project" value="InterPro"/>
</dbReference>
<keyword evidence="7" id="KW-0560">Oxidoreductase</keyword>
<dbReference type="InterPro" id="IPR004101">
    <property type="entry name" value="Mur_ligase_C"/>
</dbReference>
<feature type="domain" description="Mur ligase C-terminal" evidence="9">
    <location>
        <begin position="350"/>
        <end position="481"/>
    </location>
</feature>
<protein>
    <recommendedName>
        <fullName evidence="8">UDP-N-acetylmuramoylalanine--D-glutamate ligase</fullName>
        <ecNumber evidence="8">6.3.2.9</ecNumber>
    </recommendedName>
    <alternativeName>
        <fullName evidence="8">D-glutamic acid-adding enzyme</fullName>
    </alternativeName>
    <alternativeName>
        <fullName evidence="8">UDP-N-acetylmuramoyl-L-alanyl-D-glutamate synthetase</fullName>
    </alternativeName>
</protein>
<dbReference type="Pfam" id="PF02875">
    <property type="entry name" value="Mur_ligase_C"/>
    <property type="match status" value="1"/>
</dbReference>
<comment type="pathway">
    <text evidence="2 8">Cell wall biogenesis; peptidoglycan biosynthesis.</text>
</comment>
<comment type="caution">
    <text evidence="11">The sequence shown here is derived from an EMBL/GenBank/DDBJ whole genome shotgun (WGS) entry which is preliminary data.</text>
</comment>
<keyword evidence="4 8" id="KW-0436">Ligase</keyword>
<evidence type="ECO:0000256" key="2">
    <source>
        <dbReference type="ARBA" id="ARBA00004752"/>
    </source>
</evidence>
<evidence type="ECO:0000256" key="5">
    <source>
        <dbReference type="ARBA" id="ARBA00022741"/>
    </source>
</evidence>
<dbReference type="Pfam" id="PF21799">
    <property type="entry name" value="MurD-like_N"/>
    <property type="match status" value="1"/>
</dbReference>
<evidence type="ECO:0000259" key="9">
    <source>
        <dbReference type="Pfam" id="PF02875"/>
    </source>
</evidence>
<dbReference type="NCBIfam" id="TIGR01087">
    <property type="entry name" value="murD"/>
    <property type="match status" value="1"/>
</dbReference>
<dbReference type="GO" id="GO:0005524">
    <property type="term" value="F:ATP binding"/>
    <property type="evidence" value="ECO:0007669"/>
    <property type="project" value="UniProtKB-UniRule"/>
</dbReference>
<evidence type="ECO:0000256" key="8">
    <source>
        <dbReference type="HAMAP-Rule" id="MF_00639"/>
    </source>
</evidence>
<dbReference type="Proteomes" id="UP000265419">
    <property type="component" value="Unassembled WGS sequence"/>
</dbReference>
<keyword evidence="8" id="KW-0131">Cell cycle</keyword>
<dbReference type="GO" id="GO:0009252">
    <property type="term" value="P:peptidoglycan biosynthetic process"/>
    <property type="evidence" value="ECO:0007669"/>
    <property type="project" value="UniProtKB-UniRule"/>
</dbReference>
<keyword evidence="8" id="KW-0961">Cell wall biogenesis/degradation</keyword>
<dbReference type="GO" id="GO:0008764">
    <property type="term" value="F:UDP-N-acetylmuramoylalanine-D-glutamate ligase activity"/>
    <property type="evidence" value="ECO:0007669"/>
    <property type="project" value="UniProtKB-UniRule"/>
</dbReference>
<dbReference type="SUPFAM" id="SSF51984">
    <property type="entry name" value="MurCD N-terminal domain"/>
    <property type="match status" value="1"/>
</dbReference>